<feature type="disulfide bond" evidence="2">
    <location>
        <begin position="513"/>
        <end position="528"/>
    </location>
</feature>
<comment type="caution">
    <text evidence="3">The sequence shown here is derived from an EMBL/GenBank/DDBJ whole genome shotgun (WGS) entry which is preliminary data.</text>
</comment>
<dbReference type="PROSITE" id="PS50068">
    <property type="entry name" value="LDLRA_2"/>
    <property type="match status" value="1"/>
</dbReference>
<proteinExistence type="predicted"/>
<evidence type="ECO:0000313" key="4">
    <source>
        <dbReference type="Proteomes" id="UP000031668"/>
    </source>
</evidence>
<dbReference type="CDD" id="cd00112">
    <property type="entry name" value="LDLa"/>
    <property type="match status" value="1"/>
</dbReference>
<comment type="caution">
    <text evidence="2">Lacks conserved residue(s) required for the propagation of feature annotation.</text>
</comment>
<dbReference type="AlphaFoldDB" id="A0A0C2ICR3"/>
<protein>
    <recommendedName>
        <fullName evidence="5">Sortilin-related receptor</fullName>
    </recommendedName>
</protein>
<sequence>MNLGSAKARFDGFGKYKLKYVFWKGAPNFFVFNFQKHNSQDIKKQTILVSKDGGKSFDSWTPIHDGKPILVDEFISTQDVLFGESTLNQMFFYADSRLKIFSIQKYEENGIPIPSPYHSSHIFKLVERYKSIEKDMIIRILCLEKGKDITLKVINHTHFGARTGMSVFRKYSQYFYLHGSLYLLVLQNASTLCLYTLNKYDQLIEIVCSLSIHDTWGTKSSVVINPHLSGNIFVNLKQDTISRTYISFDNGKNFVPIHMKTDNFECGENDCSIEMNLKCSLQFMKNNFPEKWIVQLQGRYYIHGSHRRHIFVSFNGGNRWKILDTRIEKLTILNRGSLMFGTEKMTGKIWYSYNEGWDFYRKKIGAHRFINIFPLESPDNLVIAGLDYNVYKKTVYTPRFFGNCFQGKEVYYLKKKPKSVCVDNRTTVLPVINSCPCAVEDFEWYRLIYISETQQPYPNTTCQIICNPLIKTEDFCYCADETETSKEYMCAKDDSQCLSKCKNGQCRRNNVRCNSVDDCGDQSDEEKCESDFYLN</sequence>
<gene>
    <name evidence="3" type="ORF">RF11_01863</name>
</gene>
<evidence type="ECO:0008006" key="5">
    <source>
        <dbReference type="Google" id="ProtNLM"/>
    </source>
</evidence>
<dbReference type="InterPro" id="IPR002172">
    <property type="entry name" value="LDrepeatLR_classA_rpt"/>
</dbReference>
<organism evidence="3 4">
    <name type="scientific">Thelohanellus kitauei</name>
    <name type="common">Myxosporean</name>
    <dbReference type="NCBI Taxonomy" id="669202"/>
    <lineage>
        <taxon>Eukaryota</taxon>
        <taxon>Metazoa</taxon>
        <taxon>Cnidaria</taxon>
        <taxon>Myxozoa</taxon>
        <taxon>Myxosporea</taxon>
        <taxon>Bivalvulida</taxon>
        <taxon>Platysporina</taxon>
        <taxon>Myxobolidae</taxon>
        <taxon>Thelohanellus</taxon>
    </lineage>
</organism>
<dbReference type="EMBL" id="JWZT01004773">
    <property type="protein sequence ID" value="KII63113.1"/>
    <property type="molecule type" value="Genomic_DNA"/>
</dbReference>
<evidence type="ECO:0000256" key="2">
    <source>
        <dbReference type="PROSITE-ProRule" id="PRU00124"/>
    </source>
</evidence>
<dbReference type="InterPro" id="IPR036278">
    <property type="entry name" value="Sialidase_sf"/>
</dbReference>
<dbReference type="Gene3D" id="4.10.400.10">
    <property type="entry name" value="Low-density Lipoprotein Receptor"/>
    <property type="match status" value="1"/>
</dbReference>
<reference evidence="3 4" key="1">
    <citation type="journal article" date="2014" name="Genome Biol. Evol.">
        <title>The genome of the myxosporean Thelohanellus kitauei shows adaptations to nutrient acquisition within its fish host.</title>
        <authorList>
            <person name="Yang Y."/>
            <person name="Xiong J."/>
            <person name="Zhou Z."/>
            <person name="Huo F."/>
            <person name="Miao W."/>
            <person name="Ran C."/>
            <person name="Liu Y."/>
            <person name="Zhang J."/>
            <person name="Feng J."/>
            <person name="Wang M."/>
            <person name="Wang M."/>
            <person name="Wang L."/>
            <person name="Yao B."/>
        </authorList>
    </citation>
    <scope>NUCLEOTIDE SEQUENCE [LARGE SCALE GENOMIC DNA]</scope>
    <source>
        <strain evidence="3">Wuqing</strain>
    </source>
</reference>
<evidence type="ECO:0000313" key="3">
    <source>
        <dbReference type="EMBL" id="KII63113.1"/>
    </source>
</evidence>
<name>A0A0C2ICR3_THEKT</name>
<keyword evidence="1 2" id="KW-1015">Disulfide bond</keyword>
<dbReference type="SUPFAM" id="SSF50939">
    <property type="entry name" value="Sialidases"/>
    <property type="match status" value="1"/>
</dbReference>
<evidence type="ECO:0000256" key="1">
    <source>
        <dbReference type="ARBA" id="ARBA00023157"/>
    </source>
</evidence>
<keyword evidence="4" id="KW-1185">Reference proteome</keyword>
<dbReference type="SUPFAM" id="SSF57424">
    <property type="entry name" value="LDL receptor-like module"/>
    <property type="match status" value="1"/>
</dbReference>
<accession>A0A0C2ICR3</accession>
<dbReference type="Proteomes" id="UP000031668">
    <property type="component" value="Unassembled WGS sequence"/>
</dbReference>
<dbReference type="OrthoDB" id="5949766at2759"/>
<dbReference type="SMART" id="SM00192">
    <property type="entry name" value="LDLa"/>
    <property type="match status" value="1"/>
</dbReference>
<dbReference type="InterPro" id="IPR036055">
    <property type="entry name" value="LDL_receptor-like_sf"/>
</dbReference>